<organism evidence="1 2">
    <name type="scientific">Micromonospora humi</name>
    <dbReference type="NCBI Taxonomy" id="745366"/>
    <lineage>
        <taxon>Bacteria</taxon>
        <taxon>Bacillati</taxon>
        <taxon>Actinomycetota</taxon>
        <taxon>Actinomycetes</taxon>
        <taxon>Micromonosporales</taxon>
        <taxon>Micromonosporaceae</taxon>
        <taxon>Micromonospora</taxon>
    </lineage>
</organism>
<proteinExistence type="predicted"/>
<evidence type="ECO:0000313" key="1">
    <source>
        <dbReference type="EMBL" id="SCG60354.1"/>
    </source>
</evidence>
<dbReference type="STRING" id="745366.GA0070213_106329"/>
<protein>
    <recommendedName>
        <fullName evidence="3">Anti-bacteriophage protein A/HamA C-terminal domain-containing protein</fullName>
    </recommendedName>
</protein>
<dbReference type="EMBL" id="FMDM01000006">
    <property type="protein sequence ID" value="SCG60354.1"/>
    <property type="molecule type" value="Genomic_DNA"/>
</dbReference>
<accession>A0A1C5IPW2</accession>
<reference evidence="2" key="1">
    <citation type="submission" date="2016-06" db="EMBL/GenBank/DDBJ databases">
        <authorList>
            <person name="Varghese N."/>
            <person name="Submissions Spin"/>
        </authorList>
    </citation>
    <scope>NUCLEOTIDE SEQUENCE [LARGE SCALE GENOMIC DNA]</scope>
    <source>
        <strain evidence="2">DSM 45647</strain>
    </source>
</reference>
<name>A0A1C5IPW2_9ACTN</name>
<keyword evidence="2" id="KW-1185">Reference proteome</keyword>
<evidence type="ECO:0000313" key="2">
    <source>
        <dbReference type="Proteomes" id="UP000199360"/>
    </source>
</evidence>
<dbReference type="Proteomes" id="UP000199360">
    <property type="component" value="Unassembled WGS sequence"/>
</dbReference>
<evidence type="ECO:0008006" key="3">
    <source>
        <dbReference type="Google" id="ProtNLM"/>
    </source>
</evidence>
<gene>
    <name evidence="1" type="ORF">GA0070213_106329</name>
</gene>
<sequence length="292" mass="31934">MGVGVGSVIDLLTAALDEIERCVVFHPGNTASSHTVVLISGLDAVEIPVVMGRYLVGTLAGAVGIDAQLSEDLLARGVDRREEIRRTVTSLIGNDNVFMTEAQRQVRDTRRNAWIGEGVGHALLMLSARRETSCVDGRICTLSEMHQTVTRQGLDSVGTYVQNGVLGVSIGESKSTESNAGTNFGEALNLFAEVEKGIHGPDLRARLSAFRYVLEPGLKQQVKDSLWSDNASYLPIIVYQDDYDFTTARPKFDRMRTPLERRRVIVVQLPNFHAFFDAVADAMRAAVDEVVA</sequence>
<dbReference type="AlphaFoldDB" id="A0A1C5IPW2"/>